<accession>A0A0G2GIK8</accession>
<evidence type="ECO:0000313" key="2">
    <source>
        <dbReference type="EMBL" id="KKY23368.1"/>
    </source>
</evidence>
<reference evidence="2 3" key="1">
    <citation type="submission" date="2015-03" db="EMBL/GenBank/DDBJ databases">
        <authorList>
            <person name="Morales-Cruz A."/>
            <person name="Amrine K.C."/>
            <person name="Cantu D."/>
        </authorList>
    </citation>
    <scope>NUCLEOTIDE SEQUENCE [LARGE SCALE GENOMIC DNA]</scope>
    <source>
        <strain evidence="2">DS831</strain>
    </source>
</reference>
<gene>
    <name evidence="2" type="ORF">UCDDS831_g03099</name>
</gene>
<reference evidence="2 3" key="2">
    <citation type="submission" date="2015-05" db="EMBL/GenBank/DDBJ databases">
        <title>Distinctive expansion of gene families associated with plant cell wall degradation and secondary metabolism in the genomes of grapevine trunk pathogens.</title>
        <authorList>
            <person name="Lawrence D.P."/>
            <person name="Travadon R."/>
            <person name="Rolshausen P.E."/>
            <person name="Baumgartner K."/>
        </authorList>
    </citation>
    <scope>NUCLEOTIDE SEQUENCE [LARGE SCALE GENOMIC DNA]</scope>
    <source>
        <strain evidence="2">DS831</strain>
    </source>
</reference>
<feature type="region of interest" description="Disordered" evidence="1">
    <location>
        <begin position="145"/>
        <end position="243"/>
    </location>
</feature>
<feature type="region of interest" description="Disordered" evidence="1">
    <location>
        <begin position="102"/>
        <end position="125"/>
    </location>
</feature>
<feature type="compositionally biased region" description="Polar residues" evidence="1">
    <location>
        <begin position="156"/>
        <end position="165"/>
    </location>
</feature>
<name>A0A0G2GIK8_9PEZI</name>
<evidence type="ECO:0000256" key="1">
    <source>
        <dbReference type="SAM" id="MobiDB-lite"/>
    </source>
</evidence>
<proteinExistence type="predicted"/>
<feature type="region of interest" description="Disordered" evidence="1">
    <location>
        <begin position="318"/>
        <end position="360"/>
    </location>
</feature>
<dbReference type="Proteomes" id="UP000034182">
    <property type="component" value="Unassembled WGS sequence"/>
</dbReference>
<sequence>MPSNSASNADTDQSEAFRYELGTLNREIVLASFDRRDDYARVRFPPRAPNQGLHQAGDSVDPILAAWKNFRLTTTDRDLDAEKQDRLHDGQLYRLNRQARGEVIHHPPPPPVRRSEPALNPILSNPGNADPLALAKALQFKGAYKAAKGRPPMSSPRGNFSQSGLSGRGNHAVRGGGGFSSGGNGRNAPTQTGGLNPHADIHADQRYAPRRKRASVVRGGPSTGQPLPMLGHALPKRPANTMRPPPHTVHGRNGIQHQSNGVHAAPIMDRTNSSMSSASMASSTMGSSASGTIFATGRRPPTAPVGRLATPEEFMAAARNNGLVGSKFAPKPEDKPKDKPAEPKAEPTKGGGLSGSKFAA</sequence>
<evidence type="ECO:0000313" key="3">
    <source>
        <dbReference type="Proteomes" id="UP000034182"/>
    </source>
</evidence>
<protein>
    <submittedName>
        <fullName evidence="2">Uncharacterized protein</fullName>
    </submittedName>
</protein>
<feature type="compositionally biased region" description="Basic and acidic residues" evidence="1">
    <location>
        <begin position="330"/>
        <end position="347"/>
    </location>
</feature>
<feature type="compositionally biased region" description="Gly residues" evidence="1">
    <location>
        <begin position="174"/>
        <end position="185"/>
    </location>
</feature>
<organism evidence="2 3">
    <name type="scientific">Diplodia seriata</name>
    <dbReference type="NCBI Taxonomy" id="420778"/>
    <lineage>
        <taxon>Eukaryota</taxon>
        <taxon>Fungi</taxon>
        <taxon>Dikarya</taxon>
        <taxon>Ascomycota</taxon>
        <taxon>Pezizomycotina</taxon>
        <taxon>Dothideomycetes</taxon>
        <taxon>Dothideomycetes incertae sedis</taxon>
        <taxon>Botryosphaeriales</taxon>
        <taxon>Botryosphaeriaceae</taxon>
        <taxon>Diplodia</taxon>
    </lineage>
</organism>
<dbReference type="EMBL" id="LAQI01000068">
    <property type="protein sequence ID" value="KKY23368.1"/>
    <property type="molecule type" value="Genomic_DNA"/>
</dbReference>
<dbReference type="AlphaFoldDB" id="A0A0G2GIK8"/>
<comment type="caution">
    <text evidence="2">The sequence shown here is derived from an EMBL/GenBank/DDBJ whole genome shotgun (WGS) entry which is preliminary data.</text>
</comment>